<name>A0ABR5AM02_9BACL</name>
<feature type="region of interest" description="Disordered" evidence="1">
    <location>
        <begin position="51"/>
        <end position="89"/>
    </location>
</feature>
<feature type="compositionally biased region" description="Basic and acidic residues" evidence="1">
    <location>
        <begin position="116"/>
        <end position="125"/>
    </location>
</feature>
<protein>
    <recommendedName>
        <fullName evidence="4">Rho termination factor N-terminal domain-containing protein</fullName>
    </recommendedName>
</protein>
<reference evidence="2 3" key="1">
    <citation type="submission" date="2014-12" db="EMBL/GenBank/DDBJ databases">
        <title>Draft genome sequence of Paenibacillus kamchatkensis strain B-2647.</title>
        <authorList>
            <person name="Karlyshev A.V."/>
            <person name="Kudryashova E.B."/>
        </authorList>
    </citation>
    <scope>NUCLEOTIDE SEQUENCE [LARGE SCALE GENOMIC DNA]</scope>
    <source>
        <strain evidence="2 3">VKM B-2647</strain>
    </source>
</reference>
<sequence>MLRLFSKHHKEVIGTVPGSDTPFTVTFDESGHAEVEDEAVGTYLLQLQAAVMAEPSKEGGKDGSGSGGGEQTPELKPEDMNVPQLKKFAKDNGIDLGQATKKDEVLPLVQAYLEQKAKEDEDKAKSQGQGQGEGGGGTGDQQ</sequence>
<feature type="region of interest" description="Disordered" evidence="1">
    <location>
        <begin position="116"/>
        <end position="142"/>
    </location>
</feature>
<accession>A0ABR5AM02</accession>
<feature type="compositionally biased region" description="Gly residues" evidence="1">
    <location>
        <begin position="129"/>
        <end position="142"/>
    </location>
</feature>
<dbReference type="RefSeq" id="WP_041045354.1">
    <property type="nucleotide sequence ID" value="NZ_JXAK01000003.1"/>
</dbReference>
<dbReference type="EMBL" id="JXAK01000003">
    <property type="protein sequence ID" value="KIL42074.1"/>
    <property type="molecule type" value="Genomic_DNA"/>
</dbReference>
<comment type="caution">
    <text evidence="2">The sequence shown here is derived from an EMBL/GenBank/DDBJ whole genome shotgun (WGS) entry which is preliminary data.</text>
</comment>
<evidence type="ECO:0000313" key="2">
    <source>
        <dbReference type="EMBL" id="KIL42074.1"/>
    </source>
</evidence>
<gene>
    <name evidence="2" type="ORF">SD70_02505</name>
</gene>
<organism evidence="2 3">
    <name type="scientific">Gordoniibacillus kamchatkensis</name>
    <dbReference type="NCBI Taxonomy" id="1590651"/>
    <lineage>
        <taxon>Bacteria</taxon>
        <taxon>Bacillati</taxon>
        <taxon>Bacillota</taxon>
        <taxon>Bacilli</taxon>
        <taxon>Bacillales</taxon>
        <taxon>Paenibacillaceae</taxon>
        <taxon>Gordoniibacillus</taxon>
    </lineage>
</organism>
<evidence type="ECO:0000313" key="3">
    <source>
        <dbReference type="Proteomes" id="UP000031967"/>
    </source>
</evidence>
<evidence type="ECO:0000256" key="1">
    <source>
        <dbReference type="SAM" id="MobiDB-lite"/>
    </source>
</evidence>
<dbReference type="Proteomes" id="UP000031967">
    <property type="component" value="Unassembled WGS sequence"/>
</dbReference>
<keyword evidence="3" id="KW-1185">Reference proteome</keyword>
<proteinExistence type="predicted"/>
<evidence type="ECO:0008006" key="4">
    <source>
        <dbReference type="Google" id="ProtNLM"/>
    </source>
</evidence>